<dbReference type="PANTHER" id="PTHR14209">
    <property type="entry name" value="ISOAMYL ACETATE-HYDROLYZING ESTERASE 1"/>
    <property type="match status" value="1"/>
</dbReference>
<dbReference type="FunFam" id="3.40.50.1110:FF:000019">
    <property type="entry name" value="GDSL Lipase/Acylhydrolase family protein"/>
    <property type="match status" value="1"/>
</dbReference>
<sequence>MSPADEDMLYKPYDQFILFGDSITQMSSNQEQGFGFQPALQDAYSRVLDVINRGFGGYTTAHAVKVFPKFFPRPETASVRFLTIWFGANDSSLLESNNKQHIPLDVYKKNLAWIVQHPATLGQQPRILIIAPTPINEYQLQGFDEEKGNVHPTRTNRRTREYAKAAREVGDSLNVPVVDLWAAFMTAVGWKEGQPLIGSREAPNDEKFAGLFTDGLHLTADGYRIVYDEVIKAIQTNWPDQAPGKLPQVFPPWMEAPK</sequence>
<dbReference type="RefSeq" id="XP_040702560.1">
    <property type="nucleotide sequence ID" value="XM_040846983.1"/>
</dbReference>
<dbReference type="EMBL" id="KV878586">
    <property type="protein sequence ID" value="OJJ58754.1"/>
    <property type="molecule type" value="Genomic_DNA"/>
</dbReference>
<dbReference type="Pfam" id="PF13472">
    <property type="entry name" value="Lipase_GDSL_2"/>
    <property type="match status" value="1"/>
</dbReference>
<evidence type="ECO:0000313" key="3">
    <source>
        <dbReference type="Proteomes" id="UP000184356"/>
    </source>
</evidence>
<keyword evidence="3" id="KW-1185">Reference proteome</keyword>
<organism evidence="2 3">
    <name type="scientific">Aspergillus sydowii CBS 593.65</name>
    <dbReference type="NCBI Taxonomy" id="1036612"/>
    <lineage>
        <taxon>Eukaryota</taxon>
        <taxon>Fungi</taxon>
        <taxon>Dikarya</taxon>
        <taxon>Ascomycota</taxon>
        <taxon>Pezizomycotina</taxon>
        <taxon>Eurotiomycetes</taxon>
        <taxon>Eurotiomycetidae</taxon>
        <taxon>Eurotiales</taxon>
        <taxon>Aspergillaceae</taxon>
        <taxon>Aspergillus</taxon>
        <taxon>Aspergillus subgen. Nidulantes</taxon>
    </lineage>
</organism>
<protein>
    <recommendedName>
        <fullName evidence="1">SGNH hydrolase-type esterase domain-containing protein</fullName>
    </recommendedName>
</protein>
<dbReference type="AlphaFoldDB" id="A0A1L9TH49"/>
<dbReference type="STRING" id="1036612.A0A1L9TH49"/>
<feature type="domain" description="SGNH hydrolase-type esterase" evidence="1">
    <location>
        <begin position="18"/>
        <end position="225"/>
    </location>
</feature>
<proteinExistence type="predicted"/>
<dbReference type="InterPro" id="IPR013830">
    <property type="entry name" value="SGNH_hydro"/>
</dbReference>
<dbReference type="GeneID" id="63763056"/>
<accession>A0A1L9TH49</accession>
<dbReference type="OrthoDB" id="671439at2759"/>
<name>A0A1L9TH49_9EURO</name>
<evidence type="ECO:0000259" key="1">
    <source>
        <dbReference type="Pfam" id="PF13472"/>
    </source>
</evidence>
<dbReference type="PANTHER" id="PTHR14209:SF19">
    <property type="entry name" value="ISOAMYL ACETATE-HYDROLYZING ESTERASE 1 HOMOLOG"/>
    <property type="match status" value="1"/>
</dbReference>
<dbReference type="Proteomes" id="UP000184356">
    <property type="component" value="Unassembled WGS sequence"/>
</dbReference>
<dbReference type="Gene3D" id="3.40.50.1110">
    <property type="entry name" value="SGNH hydrolase"/>
    <property type="match status" value="1"/>
</dbReference>
<gene>
    <name evidence="2" type="ORF">ASPSYDRAFT_45152</name>
</gene>
<dbReference type="SUPFAM" id="SSF52266">
    <property type="entry name" value="SGNH hydrolase"/>
    <property type="match status" value="1"/>
</dbReference>
<dbReference type="VEuPathDB" id="FungiDB:ASPSYDRAFT_45152"/>
<dbReference type="InterPro" id="IPR036514">
    <property type="entry name" value="SGNH_hydro_sf"/>
</dbReference>
<reference evidence="3" key="1">
    <citation type="journal article" date="2017" name="Genome Biol.">
        <title>Comparative genomics reveals high biological diversity and specific adaptations in the industrially and medically important fungal genus Aspergillus.</title>
        <authorList>
            <person name="de Vries R.P."/>
            <person name="Riley R."/>
            <person name="Wiebenga A."/>
            <person name="Aguilar-Osorio G."/>
            <person name="Amillis S."/>
            <person name="Uchima C.A."/>
            <person name="Anderluh G."/>
            <person name="Asadollahi M."/>
            <person name="Askin M."/>
            <person name="Barry K."/>
            <person name="Battaglia E."/>
            <person name="Bayram O."/>
            <person name="Benocci T."/>
            <person name="Braus-Stromeyer S.A."/>
            <person name="Caldana C."/>
            <person name="Canovas D."/>
            <person name="Cerqueira G.C."/>
            <person name="Chen F."/>
            <person name="Chen W."/>
            <person name="Choi C."/>
            <person name="Clum A."/>
            <person name="Dos Santos R.A."/>
            <person name="Damasio A.R."/>
            <person name="Diallinas G."/>
            <person name="Emri T."/>
            <person name="Fekete E."/>
            <person name="Flipphi M."/>
            <person name="Freyberg S."/>
            <person name="Gallo A."/>
            <person name="Gournas C."/>
            <person name="Habgood R."/>
            <person name="Hainaut M."/>
            <person name="Harispe M.L."/>
            <person name="Henrissat B."/>
            <person name="Hilden K.S."/>
            <person name="Hope R."/>
            <person name="Hossain A."/>
            <person name="Karabika E."/>
            <person name="Karaffa L."/>
            <person name="Karanyi Z."/>
            <person name="Krasevec N."/>
            <person name="Kuo A."/>
            <person name="Kusch H."/>
            <person name="LaButti K."/>
            <person name="Lagendijk E.L."/>
            <person name="Lapidus A."/>
            <person name="Levasseur A."/>
            <person name="Lindquist E."/>
            <person name="Lipzen A."/>
            <person name="Logrieco A.F."/>
            <person name="MacCabe A."/>
            <person name="Maekelae M.R."/>
            <person name="Malavazi I."/>
            <person name="Melin P."/>
            <person name="Meyer V."/>
            <person name="Mielnichuk N."/>
            <person name="Miskei M."/>
            <person name="Molnar A.P."/>
            <person name="Mule G."/>
            <person name="Ngan C.Y."/>
            <person name="Orejas M."/>
            <person name="Orosz E."/>
            <person name="Ouedraogo J.P."/>
            <person name="Overkamp K.M."/>
            <person name="Park H.-S."/>
            <person name="Perrone G."/>
            <person name="Piumi F."/>
            <person name="Punt P.J."/>
            <person name="Ram A.F."/>
            <person name="Ramon A."/>
            <person name="Rauscher S."/>
            <person name="Record E."/>
            <person name="Riano-Pachon D.M."/>
            <person name="Robert V."/>
            <person name="Roehrig J."/>
            <person name="Ruller R."/>
            <person name="Salamov A."/>
            <person name="Salih N.S."/>
            <person name="Samson R.A."/>
            <person name="Sandor E."/>
            <person name="Sanguinetti M."/>
            <person name="Schuetze T."/>
            <person name="Sepcic K."/>
            <person name="Shelest E."/>
            <person name="Sherlock G."/>
            <person name="Sophianopoulou V."/>
            <person name="Squina F.M."/>
            <person name="Sun H."/>
            <person name="Susca A."/>
            <person name="Todd R.B."/>
            <person name="Tsang A."/>
            <person name="Unkles S.E."/>
            <person name="van de Wiele N."/>
            <person name="van Rossen-Uffink D."/>
            <person name="Oliveira J.V."/>
            <person name="Vesth T.C."/>
            <person name="Visser J."/>
            <person name="Yu J.-H."/>
            <person name="Zhou M."/>
            <person name="Andersen M.R."/>
            <person name="Archer D.B."/>
            <person name="Baker S.E."/>
            <person name="Benoit I."/>
            <person name="Brakhage A.A."/>
            <person name="Braus G.H."/>
            <person name="Fischer R."/>
            <person name="Frisvad J.C."/>
            <person name="Goldman G.H."/>
            <person name="Houbraken J."/>
            <person name="Oakley B."/>
            <person name="Pocsi I."/>
            <person name="Scazzocchio C."/>
            <person name="Seiboth B."/>
            <person name="vanKuyk P.A."/>
            <person name="Wortman J."/>
            <person name="Dyer P.S."/>
            <person name="Grigoriev I.V."/>
        </authorList>
    </citation>
    <scope>NUCLEOTIDE SEQUENCE [LARGE SCALE GENOMIC DNA]</scope>
    <source>
        <strain evidence="3">CBS 593.65</strain>
    </source>
</reference>
<dbReference type="InterPro" id="IPR045136">
    <property type="entry name" value="Iah1-like"/>
</dbReference>
<evidence type="ECO:0000313" key="2">
    <source>
        <dbReference type="EMBL" id="OJJ58754.1"/>
    </source>
</evidence>
<dbReference type="CDD" id="cd01838">
    <property type="entry name" value="Isoamyl_acetate_hydrolase_like"/>
    <property type="match status" value="1"/>
</dbReference>